<dbReference type="EMBL" id="AQHR01000083">
    <property type="protein sequence ID" value="EON76703.1"/>
    <property type="molecule type" value="Genomic_DNA"/>
</dbReference>
<proteinExistence type="predicted"/>
<comment type="caution">
    <text evidence="2">The sequence shown here is derived from an EMBL/GenBank/DDBJ whole genome shotgun (WGS) entry which is preliminary data.</text>
</comment>
<sequence length="109" mass="12327">MKGYFRTIKWLRWAVAGAFGLMLVLNIMVSLEFERGNYFPSLTLAELGNMAFAQGEGGDGGDWFWQSNQTSITCQRQVCWIPGIMCDTFNGNKVECIDGWSWCMAYCNA</sequence>
<keyword evidence="3" id="KW-1185">Reference proteome</keyword>
<evidence type="ECO:0000313" key="3">
    <source>
        <dbReference type="Proteomes" id="UP000013909"/>
    </source>
</evidence>
<evidence type="ECO:0000313" key="2">
    <source>
        <dbReference type="EMBL" id="EON76703.1"/>
    </source>
</evidence>
<keyword evidence="1" id="KW-0472">Membrane</keyword>
<dbReference type="AlphaFoldDB" id="R7ZRM8"/>
<gene>
    <name evidence="2" type="ORF">ADIS_2819</name>
</gene>
<accession>R7ZRM8</accession>
<name>R7ZRM8_9BACT</name>
<organism evidence="2 3">
    <name type="scientific">Lunatimonas lonarensis</name>
    <dbReference type="NCBI Taxonomy" id="1232681"/>
    <lineage>
        <taxon>Bacteria</taxon>
        <taxon>Pseudomonadati</taxon>
        <taxon>Bacteroidota</taxon>
        <taxon>Cytophagia</taxon>
        <taxon>Cytophagales</taxon>
        <taxon>Cyclobacteriaceae</taxon>
    </lineage>
</organism>
<reference evidence="2 3" key="1">
    <citation type="submission" date="2013-02" db="EMBL/GenBank/DDBJ databases">
        <title>A novel strain isolated from Lonar lake, Maharashtra, India.</title>
        <authorList>
            <person name="Singh A."/>
        </authorList>
    </citation>
    <scope>NUCLEOTIDE SEQUENCE [LARGE SCALE GENOMIC DNA]</scope>
    <source>
        <strain evidence="2 3">AK24</strain>
    </source>
</reference>
<keyword evidence="1" id="KW-0812">Transmembrane</keyword>
<feature type="transmembrane region" description="Helical" evidence="1">
    <location>
        <begin position="12"/>
        <end position="31"/>
    </location>
</feature>
<dbReference type="RefSeq" id="WP_010854953.1">
    <property type="nucleotide sequence ID" value="NZ_AQHR01000083.1"/>
</dbReference>
<dbReference type="Proteomes" id="UP000013909">
    <property type="component" value="Unassembled WGS sequence"/>
</dbReference>
<evidence type="ECO:0000256" key="1">
    <source>
        <dbReference type="SAM" id="Phobius"/>
    </source>
</evidence>
<protein>
    <submittedName>
        <fullName evidence="2">Uncharacterized protein</fullName>
    </submittedName>
</protein>
<dbReference type="OrthoDB" id="840423at2"/>
<keyword evidence="1" id="KW-1133">Transmembrane helix</keyword>